<feature type="transmembrane region" description="Helical" evidence="1">
    <location>
        <begin position="159"/>
        <end position="182"/>
    </location>
</feature>
<keyword evidence="1" id="KW-0472">Membrane</keyword>
<name>A0ABQ6FR62_9CHLR</name>
<feature type="transmembrane region" description="Helical" evidence="1">
    <location>
        <begin position="29"/>
        <end position="50"/>
    </location>
</feature>
<keyword evidence="3" id="KW-1185">Reference proteome</keyword>
<comment type="caution">
    <text evidence="2">The sequence shown here is derived from an EMBL/GenBank/DDBJ whole genome shotgun (WGS) entry which is preliminary data.</text>
</comment>
<proteinExistence type="predicted"/>
<reference evidence="2 3" key="1">
    <citation type="submission" date="2023-02" db="EMBL/GenBank/DDBJ databases">
        <title>Dictyobacter halimunensis sp. nov., a new member of the class Ktedonobacteria from forest soil in a geothermal area.</title>
        <authorList>
            <person name="Rachmania M.K."/>
            <person name="Ningsih F."/>
            <person name="Sakai Y."/>
            <person name="Yabe S."/>
            <person name="Yokota A."/>
            <person name="Sjamsuridzal W."/>
        </authorList>
    </citation>
    <scope>NUCLEOTIDE SEQUENCE [LARGE SCALE GENOMIC DNA]</scope>
    <source>
        <strain evidence="2 3">S3.2.2.5</strain>
    </source>
</reference>
<dbReference type="RefSeq" id="WP_338252317.1">
    <property type="nucleotide sequence ID" value="NZ_BSRI01000002.1"/>
</dbReference>
<feature type="transmembrane region" description="Helical" evidence="1">
    <location>
        <begin position="136"/>
        <end position="153"/>
    </location>
</feature>
<evidence type="ECO:0000313" key="2">
    <source>
        <dbReference type="EMBL" id="GLV56754.1"/>
    </source>
</evidence>
<evidence type="ECO:0008006" key="4">
    <source>
        <dbReference type="Google" id="ProtNLM"/>
    </source>
</evidence>
<dbReference type="EMBL" id="BSRI01000002">
    <property type="protein sequence ID" value="GLV56754.1"/>
    <property type="molecule type" value="Genomic_DNA"/>
</dbReference>
<sequence>MLKDPARSGVDHKIARVQIHPRVGQNKRALFLSLYCLGIYLLLLVIAIVYELIFHARSFLVPFLLANPNFLLWFGIMLLLMSIVSRGSIKYFEQKRQAVVRGEKQLLAEQQPGSLLSAQEIVVPIVLDYRIDQSKLLTIFLSATIVLLVILIVNTWLQFLGMTIASLFSVWLFLSAFCWWMWRFQPGHQLLADEHGLTLTQLRSQKVQTILWSDARLFAIDDVTSSDGRNKKTRPPFQFELASEQVVICWYGNLKEWPNVVSLNQPVLPMDEYMQQLQSLHALIVQKTGLPLVDLRNKY</sequence>
<accession>A0ABQ6FR62</accession>
<feature type="transmembrane region" description="Helical" evidence="1">
    <location>
        <begin position="70"/>
        <end position="89"/>
    </location>
</feature>
<organism evidence="2 3">
    <name type="scientific">Dictyobacter halimunensis</name>
    <dbReference type="NCBI Taxonomy" id="3026934"/>
    <lineage>
        <taxon>Bacteria</taxon>
        <taxon>Bacillati</taxon>
        <taxon>Chloroflexota</taxon>
        <taxon>Ktedonobacteria</taxon>
        <taxon>Ktedonobacterales</taxon>
        <taxon>Dictyobacteraceae</taxon>
        <taxon>Dictyobacter</taxon>
    </lineage>
</organism>
<gene>
    <name evidence="2" type="ORF">KDH_35930</name>
</gene>
<evidence type="ECO:0000313" key="3">
    <source>
        <dbReference type="Proteomes" id="UP001344906"/>
    </source>
</evidence>
<keyword evidence="1" id="KW-0812">Transmembrane</keyword>
<evidence type="ECO:0000256" key="1">
    <source>
        <dbReference type="SAM" id="Phobius"/>
    </source>
</evidence>
<protein>
    <recommendedName>
        <fullName evidence="4">YcxB-like protein domain-containing protein</fullName>
    </recommendedName>
</protein>
<keyword evidence="1" id="KW-1133">Transmembrane helix</keyword>
<dbReference type="Proteomes" id="UP001344906">
    <property type="component" value="Unassembled WGS sequence"/>
</dbReference>